<sequence length="70" mass="7791">DSLRDSLETRPSLQMAIRSRIPPILILTPPAFSLPKGKGFTKMGNLDSVCTRPLLSDGLQTIPFYYTIQL</sequence>
<reference evidence="1 2" key="1">
    <citation type="journal article" date="2018" name="Genome Biol. Evol.">
        <title>Multiple Roots of Fruiting Body Formation in Amoebozoa.</title>
        <authorList>
            <person name="Hillmann F."/>
            <person name="Forbes G."/>
            <person name="Novohradska S."/>
            <person name="Ferling I."/>
            <person name="Riege K."/>
            <person name="Groth M."/>
            <person name="Westermann M."/>
            <person name="Marz M."/>
            <person name="Spaller T."/>
            <person name="Winckler T."/>
            <person name="Schaap P."/>
            <person name="Glockner G."/>
        </authorList>
    </citation>
    <scope>NUCLEOTIDE SEQUENCE [LARGE SCALE GENOMIC DNA]</scope>
    <source>
        <strain evidence="1 2">Jena</strain>
    </source>
</reference>
<dbReference type="EMBL" id="MDYQ01000182">
    <property type="protein sequence ID" value="PRP79511.1"/>
    <property type="molecule type" value="Genomic_DNA"/>
</dbReference>
<proteinExistence type="predicted"/>
<dbReference type="AlphaFoldDB" id="A0A2P6N6C8"/>
<accession>A0A2P6N6C8</accession>
<protein>
    <submittedName>
        <fullName evidence="1">Uncharacterized protein</fullName>
    </submittedName>
</protein>
<dbReference type="Proteomes" id="UP000241769">
    <property type="component" value="Unassembled WGS sequence"/>
</dbReference>
<evidence type="ECO:0000313" key="1">
    <source>
        <dbReference type="EMBL" id="PRP79511.1"/>
    </source>
</evidence>
<keyword evidence="2" id="KW-1185">Reference proteome</keyword>
<gene>
    <name evidence="1" type="ORF">PROFUN_12879</name>
</gene>
<comment type="caution">
    <text evidence="1">The sequence shown here is derived from an EMBL/GenBank/DDBJ whole genome shotgun (WGS) entry which is preliminary data.</text>
</comment>
<feature type="non-terminal residue" evidence="1">
    <location>
        <position position="1"/>
    </location>
</feature>
<dbReference type="InParanoid" id="A0A2P6N6C8"/>
<name>A0A2P6N6C8_9EUKA</name>
<evidence type="ECO:0000313" key="2">
    <source>
        <dbReference type="Proteomes" id="UP000241769"/>
    </source>
</evidence>
<organism evidence="1 2">
    <name type="scientific">Planoprotostelium fungivorum</name>
    <dbReference type="NCBI Taxonomy" id="1890364"/>
    <lineage>
        <taxon>Eukaryota</taxon>
        <taxon>Amoebozoa</taxon>
        <taxon>Evosea</taxon>
        <taxon>Variosea</taxon>
        <taxon>Cavosteliida</taxon>
        <taxon>Cavosteliaceae</taxon>
        <taxon>Planoprotostelium</taxon>
    </lineage>
</organism>